<keyword evidence="1 10" id="KW-1003">Cell membrane</keyword>
<feature type="binding site" evidence="10">
    <location>
        <position position="184"/>
    </location>
    <ligand>
        <name>substrate</name>
    </ligand>
</feature>
<dbReference type="GO" id="GO:0008758">
    <property type="term" value="F:UDP-2,3-diacylglucosamine hydrolase activity"/>
    <property type="evidence" value="ECO:0007669"/>
    <property type="project" value="UniProtKB-UniRule"/>
</dbReference>
<keyword evidence="8 10" id="KW-0472">Membrane</keyword>
<comment type="subcellular location">
    <subcellularLocation>
        <location evidence="10">Cell inner membrane</location>
        <topology evidence="10">Peripheral membrane protein</topology>
        <orientation evidence="10">Cytoplasmic side</orientation>
    </subcellularLocation>
</comment>
<gene>
    <name evidence="10" type="primary">lpxH</name>
    <name evidence="12" type="ORF">JJB74_14600</name>
</gene>
<evidence type="ECO:0000259" key="11">
    <source>
        <dbReference type="Pfam" id="PF00149"/>
    </source>
</evidence>
<evidence type="ECO:0000256" key="6">
    <source>
        <dbReference type="ARBA" id="ARBA00022801"/>
    </source>
</evidence>
<dbReference type="GO" id="GO:0009245">
    <property type="term" value="P:lipid A biosynthetic process"/>
    <property type="evidence" value="ECO:0007669"/>
    <property type="project" value="UniProtKB-UniRule"/>
</dbReference>
<feature type="binding site" evidence="10">
    <location>
        <position position="212"/>
    </location>
    <ligand>
        <name>substrate</name>
    </ligand>
</feature>
<reference evidence="12" key="1">
    <citation type="submission" date="2021-01" db="EMBL/GenBank/DDBJ databases">
        <title>Genome sequence of strain Noviherbaspirillum sp. DKR-6.</title>
        <authorList>
            <person name="Chaudhary D.K."/>
        </authorList>
    </citation>
    <scope>NUCLEOTIDE SEQUENCE</scope>
    <source>
        <strain evidence="12">DKR-6</strain>
    </source>
</reference>
<dbReference type="GO" id="GO:0030145">
    <property type="term" value="F:manganese ion binding"/>
    <property type="evidence" value="ECO:0007669"/>
    <property type="project" value="UniProtKB-UniRule"/>
</dbReference>
<feature type="binding site" evidence="10">
    <location>
        <position position="214"/>
    </location>
    <ligand>
        <name>Mn(2+)</name>
        <dbReference type="ChEBI" id="CHEBI:29035"/>
        <label>1</label>
    </ligand>
</feature>
<feature type="binding site" evidence="10">
    <location>
        <position position="96"/>
    </location>
    <ligand>
        <name>Mn(2+)</name>
        <dbReference type="ChEBI" id="CHEBI:29035"/>
        <label>2</label>
    </ligand>
</feature>
<evidence type="ECO:0000313" key="13">
    <source>
        <dbReference type="Proteomes" id="UP000622890"/>
    </source>
</evidence>
<dbReference type="NCBIfam" id="TIGR01854">
    <property type="entry name" value="lipid_A_lpxH"/>
    <property type="match status" value="1"/>
</dbReference>
<dbReference type="HAMAP" id="MF_00575">
    <property type="entry name" value="LpxH"/>
    <property type="match status" value="1"/>
</dbReference>
<dbReference type="RefSeq" id="WP_200592659.1">
    <property type="nucleotide sequence ID" value="NZ_JAEPBG010000005.1"/>
</dbReference>
<keyword evidence="4 10" id="KW-0441">Lipid A biosynthesis</keyword>
<dbReference type="Pfam" id="PF00149">
    <property type="entry name" value="Metallophos"/>
    <property type="match status" value="1"/>
</dbReference>
<feature type="binding site" evidence="10">
    <location>
        <position position="24"/>
    </location>
    <ligand>
        <name>Mn(2+)</name>
        <dbReference type="ChEBI" id="CHEBI:29035"/>
        <label>1</label>
    </ligand>
</feature>
<dbReference type="Proteomes" id="UP000622890">
    <property type="component" value="Unassembled WGS sequence"/>
</dbReference>
<dbReference type="InterPro" id="IPR029052">
    <property type="entry name" value="Metallo-depent_PP-like"/>
</dbReference>
<keyword evidence="3 10" id="KW-0997">Cell inner membrane</keyword>
<evidence type="ECO:0000256" key="9">
    <source>
        <dbReference type="ARBA" id="ARBA00023211"/>
    </source>
</evidence>
<keyword evidence="6 10" id="KW-0378">Hydrolase</keyword>
<evidence type="ECO:0000256" key="5">
    <source>
        <dbReference type="ARBA" id="ARBA00022723"/>
    </source>
</evidence>
<dbReference type="PANTHER" id="PTHR34990:SF1">
    <property type="entry name" value="UDP-2,3-DIACYLGLUCOSAMINE HYDROLASE"/>
    <property type="match status" value="1"/>
</dbReference>
<feature type="binding site" evidence="10">
    <location>
        <begin position="96"/>
        <end position="97"/>
    </location>
    <ligand>
        <name>substrate</name>
    </ligand>
</feature>
<dbReference type="GO" id="GO:0005737">
    <property type="term" value="C:cytoplasm"/>
    <property type="evidence" value="ECO:0007669"/>
    <property type="project" value="InterPro"/>
</dbReference>
<dbReference type="GO" id="GO:0019897">
    <property type="term" value="C:extrinsic component of plasma membrane"/>
    <property type="evidence" value="ECO:0007669"/>
    <property type="project" value="UniProtKB-UniRule"/>
</dbReference>
<evidence type="ECO:0000256" key="7">
    <source>
        <dbReference type="ARBA" id="ARBA00023098"/>
    </source>
</evidence>
<dbReference type="EMBL" id="JAEPBG010000005">
    <property type="protein sequence ID" value="MBK4735847.1"/>
    <property type="molecule type" value="Genomic_DNA"/>
</dbReference>
<dbReference type="AlphaFoldDB" id="A0A934SUB3"/>
<evidence type="ECO:0000256" key="2">
    <source>
        <dbReference type="ARBA" id="ARBA00022516"/>
    </source>
</evidence>
<evidence type="ECO:0000256" key="3">
    <source>
        <dbReference type="ARBA" id="ARBA00022519"/>
    </source>
</evidence>
<comment type="function">
    <text evidence="10">Hydrolyzes the pyrophosphate bond of UDP-2,3-diacylglucosamine to yield 2,3-diacylglucosamine 1-phosphate (lipid X) and UMP by catalyzing the attack of water at the alpha-P atom. Involved in the biosynthesis of lipid A, a phosphorylated glycolipid that anchors the lipopolysaccharide to the outer membrane of the cell.</text>
</comment>
<dbReference type="InterPro" id="IPR010138">
    <property type="entry name" value="UDP-diacylglucosamine_Hdrlase"/>
</dbReference>
<comment type="similarity">
    <text evidence="10">Belongs to the LpxH family.</text>
</comment>
<feature type="binding site" evidence="10">
    <location>
        <position position="212"/>
    </location>
    <ligand>
        <name>Mn(2+)</name>
        <dbReference type="ChEBI" id="CHEBI:29035"/>
        <label>2</label>
    </ligand>
</feature>
<protein>
    <recommendedName>
        <fullName evidence="10">UDP-2,3-diacylglucosamine hydrolase</fullName>
        <ecNumber evidence="10">3.6.1.54</ecNumber>
    </recommendedName>
    <alternativeName>
        <fullName evidence="10">UDP-2,3-diacylglucosamine diphosphatase</fullName>
    </alternativeName>
</protein>
<keyword evidence="7 10" id="KW-0443">Lipid metabolism</keyword>
<feature type="binding site" evidence="10">
    <location>
        <position position="57"/>
    </location>
    <ligand>
        <name>Mn(2+)</name>
        <dbReference type="ChEBI" id="CHEBI:29035"/>
        <label>2</label>
    </ligand>
</feature>
<comment type="caution">
    <text evidence="12">The sequence shown here is derived from an EMBL/GenBank/DDBJ whole genome shotgun (WGS) entry which is preliminary data.</text>
</comment>
<keyword evidence="9 10" id="KW-0464">Manganese</keyword>
<feature type="binding site" evidence="10">
    <location>
        <position position="139"/>
    </location>
    <ligand>
        <name>substrate</name>
    </ligand>
</feature>
<evidence type="ECO:0000256" key="1">
    <source>
        <dbReference type="ARBA" id="ARBA00022475"/>
    </source>
</evidence>
<dbReference type="PANTHER" id="PTHR34990">
    <property type="entry name" value="UDP-2,3-DIACYLGLUCOSAMINE HYDROLASE-RELATED"/>
    <property type="match status" value="1"/>
</dbReference>
<comment type="pathway">
    <text evidence="10">Glycolipid biosynthesis; lipid IV(A) biosynthesis; lipid IV(A) from (3R)-3-hydroxytetradecanoyl-[acyl-carrier-protein] and UDP-N-acetyl-alpha-D-glucosamine: step 4/6.</text>
</comment>
<dbReference type="SUPFAM" id="SSF56300">
    <property type="entry name" value="Metallo-dependent phosphatases"/>
    <property type="match status" value="1"/>
</dbReference>
<dbReference type="NCBIfam" id="NF003743">
    <property type="entry name" value="PRK05340.1"/>
    <property type="match status" value="1"/>
</dbReference>
<proteinExistence type="inferred from homology"/>
<dbReference type="EC" id="3.6.1.54" evidence="10"/>
<keyword evidence="2 10" id="KW-0444">Lipid biosynthesis</keyword>
<keyword evidence="13" id="KW-1185">Reference proteome</keyword>
<dbReference type="CDD" id="cd07398">
    <property type="entry name" value="MPP_YbbF-LpxH"/>
    <property type="match status" value="1"/>
</dbReference>
<comment type="cofactor">
    <cofactor evidence="10">
        <name>Mn(2+)</name>
        <dbReference type="ChEBI" id="CHEBI:29035"/>
    </cofactor>
    <text evidence="10">Binds 2 Mn(2+) ions per subunit in a binuclear metal center.</text>
</comment>
<evidence type="ECO:0000256" key="10">
    <source>
        <dbReference type="HAMAP-Rule" id="MF_00575"/>
    </source>
</evidence>
<comment type="catalytic activity">
    <reaction evidence="10">
        <text>UDP-2-N,3-O-bis[(3R)-3-hydroxytetradecanoyl]-alpha-D-glucosamine + H2O = 2-N,3-O-bis[(3R)-3-hydroxytetradecanoyl]-alpha-D-glucosaminyl 1-phosphate + UMP + 2 H(+)</text>
        <dbReference type="Rhea" id="RHEA:25213"/>
        <dbReference type="ChEBI" id="CHEBI:15377"/>
        <dbReference type="ChEBI" id="CHEBI:15378"/>
        <dbReference type="ChEBI" id="CHEBI:57865"/>
        <dbReference type="ChEBI" id="CHEBI:57957"/>
        <dbReference type="ChEBI" id="CHEBI:78847"/>
        <dbReference type="EC" id="3.6.1.54"/>
    </reaction>
</comment>
<evidence type="ECO:0000313" key="12">
    <source>
        <dbReference type="EMBL" id="MBK4735847.1"/>
    </source>
</evidence>
<dbReference type="Gene3D" id="3.60.21.10">
    <property type="match status" value="1"/>
</dbReference>
<feature type="binding site" evidence="10">
    <location>
        <position position="177"/>
    </location>
    <ligand>
        <name>substrate</name>
    </ligand>
</feature>
<dbReference type="InterPro" id="IPR004843">
    <property type="entry name" value="Calcineurin-like_PHP"/>
</dbReference>
<evidence type="ECO:0000256" key="4">
    <source>
        <dbReference type="ARBA" id="ARBA00022556"/>
    </source>
</evidence>
<feature type="binding site" evidence="10">
    <location>
        <position position="57"/>
    </location>
    <ligand>
        <name>Mn(2+)</name>
        <dbReference type="ChEBI" id="CHEBI:29035"/>
        <label>1</label>
    </ligand>
</feature>
<feature type="binding site" evidence="10">
    <location>
        <position position="131"/>
    </location>
    <ligand>
        <name>Mn(2+)</name>
        <dbReference type="ChEBI" id="CHEBI:29035"/>
        <label>2</label>
    </ligand>
</feature>
<sequence>MDAQTNSHPHDKAQPEAAALFVSDVHLQAAMPGTVELFLSFLDQHAKRSPRLYLMGDLFEYWAGDDDLSSPFPARIVAALRAVADAGVALYWLGGNRDFLVASGFAEASGLTLLAEPHVEEIAGKRLVLVHGDAQCIDDHDYQAFRAQVRQPMWQAAFLAQPLEKRKAIIEGMREGSRAAQQVKTMEIMDVNTQAIDALFASTGAQIMVHGHTHRPALHQHVGGLRYVLPDWDGDTESVRGGWLALGRDGVMRRFDAHGAPIAD</sequence>
<feature type="binding site" evidence="10">
    <location>
        <position position="26"/>
    </location>
    <ligand>
        <name>Mn(2+)</name>
        <dbReference type="ChEBI" id="CHEBI:29035"/>
        <label>1</label>
    </ligand>
</feature>
<keyword evidence="5 10" id="KW-0479">Metal-binding</keyword>
<evidence type="ECO:0000256" key="8">
    <source>
        <dbReference type="ARBA" id="ARBA00023136"/>
    </source>
</evidence>
<feature type="binding site" evidence="10">
    <location>
        <position position="181"/>
    </location>
    <ligand>
        <name>substrate</name>
    </ligand>
</feature>
<accession>A0A934SUB3</accession>
<feature type="domain" description="Calcineurin-like phosphoesterase" evidence="11">
    <location>
        <begin position="20"/>
        <end position="216"/>
    </location>
</feature>
<organism evidence="12 13">
    <name type="scientific">Noviherbaspirillum pedocola</name>
    <dbReference type="NCBI Taxonomy" id="2801341"/>
    <lineage>
        <taxon>Bacteria</taxon>
        <taxon>Pseudomonadati</taxon>
        <taxon>Pseudomonadota</taxon>
        <taxon>Betaproteobacteria</taxon>
        <taxon>Burkholderiales</taxon>
        <taxon>Oxalobacteraceae</taxon>
        <taxon>Noviherbaspirillum</taxon>
    </lineage>
</organism>
<dbReference type="InterPro" id="IPR043461">
    <property type="entry name" value="LpxH-like"/>
</dbReference>
<name>A0A934SUB3_9BURK</name>